<feature type="region of interest" description="Disordered" evidence="1">
    <location>
        <begin position="393"/>
        <end position="432"/>
    </location>
</feature>
<dbReference type="Proteomes" id="UP001174691">
    <property type="component" value="Unassembled WGS sequence"/>
</dbReference>
<feature type="compositionally biased region" description="Low complexity" evidence="1">
    <location>
        <begin position="50"/>
        <end position="108"/>
    </location>
</feature>
<name>A0AA38S9Z4_9PEZI</name>
<feature type="compositionally biased region" description="Polar residues" evidence="1">
    <location>
        <begin position="283"/>
        <end position="295"/>
    </location>
</feature>
<dbReference type="AlphaFoldDB" id="A0AA38S9Z4"/>
<feature type="region of interest" description="Disordered" evidence="1">
    <location>
        <begin position="19"/>
        <end position="136"/>
    </location>
</feature>
<keyword evidence="2" id="KW-1133">Transmembrane helix</keyword>
<feature type="compositionally biased region" description="Low complexity" evidence="1">
    <location>
        <begin position="156"/>
        <end position="172"/>
    </location>
</feature>
<feature type="compositionally biased region" description="Polar residues" evidence="1">
    <location>
        <begin position="422"/>
        <end position="432"/>
    </location>
</feature>
<feature type="transmembrane region" description="Helical" evidence="2">
    <location>
        <begin position="239"/>
        <end position="258"/>
    </location>
</feature>
<accession>A0AA38S9Z4</accession>
<evidence type="ECO:0000313" key="3">
    <source>
        <dbReference type="EMBL" id="KAJ9165797.1"/>
    </source>
</evidence>
<feature type="region of interest" description="Disordered" evidence="1">
    <location>
        <begin position="149"/>
        <end position="233"/>
    </location>
</feature>
<proteinExistence type="predicted"/>
<protein>
    <submittedName>
        <fullName evidence="3">Uncharacterized protein</fullName>
    </submittedName>
</protein>
<feature type="region of interest" description="Disordered" evidence="1">
    <location>
        <begin position="278"/>
        <end position="297"/>
    </location>
</feature>
<comment type="caution">
    <text evidence="3">The sequence shown here is derived from an EMBL/GenBank/DDBJ whole genome shotgun (WGS) entry which is preliminary data.</text>
</comment>
<evidence type="ECO:0000256" key="1">
    <source>
        <dbReference type="SAM" id="MobiDB-lite"/>
    </source>
</evidence>
<feature type="region of interest" description="Disordered" evidence="1">
    <location>
        <begin position="302"/>
        <end position="365"/>
    </location>
</feature>
<gene>
    <name evidence="3" type="ORF">NKR19_g18</name>
</gene>
<keyword evidence="4" id="KW-1185">Reference proteome</keyword>
<feature type="compositionally biased region" description="Gly residues" evidence="1">
    <location>
        <begin position="36"/>
        <end position="49"/>
    </location>
</feature>
<feature type="compositionally biased region" description="Low complexity" evidence="1">
    <location>
        <begin position="122"/>
        <end position="133"/>
    </location>
</feature>
<feature type="region of interest" description="Disordered" evidence="1">
    <location>
        <begin position="478"/>
        <end position="500"/>
    </location>
</feature>
<feature type="compositionally biased region" description="Low complexity" evidence="1">
    <location>
        <begin position="319"/>
        <end position="334"/>
    </location>
</feature>
<keyword evidence="2" id="KW-0812">Transmembrane</keyword>
<feature type="compositionally biased region" description="Polar residues" evidence="1">
    <location>
        <begin position="179"/>
        <end position="198"/>
    </location>
</feature>
<evidence type="ECO:0000256" key="2">
    <source>
        <dbReference type="SAM" id="Phobius"/>
    </source>
</evidence>
<organism evidence="3 4">
    <name type="scientific">Coniochaeta hoffmannii</name>
    <dbReference type="NCBI Taxonomy" id="91930"/>
    <lineage>
        <taxon>Eukaryota</taxon>
        <taxon>Fungi</taxon>
        <taxon>Dikarya</taxon>
        <taxon>Ascomycota</taxon>
        <taxon>Pezizomycotina</taxon>
        <taxon>Sordariomycetes</taxon>
        <taxon>Sordariomycetidae</taxon>
        <taxon>Coniochaetales</taxon>
        <taxon>Coniochaetaceae</taxon>
        <taxon>Coniochaeta</taxon>
    </lineage>
</organism>
<reference evidence="3" key="1">
    <citation type="submission" date="2022-07" db="EMBL/GenBank/DDBJ databases">
        <title>Fungi with potential for degradation of polypropylene.</title>
        <authorList>
            <person name="Gostincar C."/>
        </authorList>
    </citation>
    <scope>NUCLEOTIDE SEQUENCE</scope>
    <source>
        <strain evidence="3">EXF-13287</strain>
    </source>
</reference>
<keyword evidence="2" id="KW-0472">Membrane</keyword>
<dbReference type="EMBL" id="JANBVN010000001">
    <property type="protein sequence ID" value="KAJ9165797.1"/>
    <property type="molecule type" value="Genomic_DNA"/>
</dbReference>
<sequence>MDGLGARLKREVSSSWCKIFPKSPGCDASDKSSNGSGWGGNGGSSGGGNNKSTTSKSTAKATPTSSKTTSSSIKQSSQTTTSVRYVAATTTTPQAAPATTAAAAPVVQSTPDIVAAPPPTTTPQQQSAPESSTIPQVAASQAAVTIAPTDVSPSVSSEANTAVAAGAETASTPTADPGATSQSSADRGVVSTTSSNIPAATGNGEQKYPVSSSVPGTAVNGDGGKLDQGSGATTNKTPAIVGAIVAIVLVAIIAALIYRYRRSRFVQPVLLPFSCAKRRENSDGSSPPTDAQVPQITIREKTSRENLLGTGVVGATRQSPTSSVAPPYSPASPTEQWLAESQSPPMILPRSTYQPRGASREDGRRRVAIPREQRLVPLGDQRVDPSSLEAGFPIPPSTPASQRNSVSSISSIHTTREHETSRPYSTFSAGNESVASSGVLCPVMMAWPVPPTPSMPQQPPRSPLSSELGPNRTWVAERSAQQAHGAWPRHVAMYHDDNRM</sequence>
<evidence type="ECO:0000313" key="4">
    <source>
        <dbReference type="Proteomes" id="UP001174691"/>
    </source>
</evidence>